<dbReference type="InterPro" id="IPR018247">
    <property type="entry name" value="EF_Hand_1_Ca_BS"/>
</dbReference>
<feature type="coiled-coil region" evidence="5">
    <location>
        <begin position="618"/>
        <end position="645"/>
    </location>
</feature>
<proteinExistence type="predicted"/>
<dbReference type="SUPFAM" id="SSF47473">
    <property type="entry name" value="EF-hand"/>
    <property type="match status" value="5"/>
</dbReference>
<dbReference type="PANTHER" id="PTHR20875:SF2">
    <property type="entry name" value="EF-HAND CALCIUM-BINDING DOMAIN-CONTAINING PROTEIN 6"/>
    <property type="match status" value="1"/>
</dbReference>
<dbReference type="InterPro" id="IPR011992">
    <property type="entry name" value="EF-hand-dom_pair"/>
</dbReference>
<evidence type="ECO:0000256" key="4">
    <source>
        <dbReference type="ARBA" id="ARBA00022837"/>
    </source>
</evidence>
<evidence type="ECO:0000256" key="1">
    <source>
        <dbReference type="ARBA" id="ARBA00022553"/>
    </source>
</evidence>
<dbReference type="InterPro" id="IPR052603">
    <property type="entry name" value="EFCB6"/>
</dbReference>
<evidence type="ECO:0000259" key="7">
    <source>
        <dbReference type="PROSITE" id="PS50222"/>
    </source>
</evidence>
<keyword evidence="1" id="KW-0597">Phosphoprotein</keyword>
<dbReference type="InterPro" id="IPR002048">
    <property type="entry name" value="EF_hand_dom"/>
</dbReference>
<evidence type="ECO:0000313" key="8">
    <source>
        <dbReference type="Proteomes" id="UP001652627"/>
    </source>
</evidence>
<feature type="domain" description="EF-hand" evidence="7">
    <location>
        <begin position="214"/>
        <end position="249"/>
    </location>
</feature>
<dbReference type="Proteomes" id="UP001652627">
    <property type="component" value="Chromosome 1"/>
</dbReference>
<reference evidence="8" key="1">
    <citation type="submission" date="2025-05" db="UniProtKB">
        <authorList>
            <consortium name="RefSeq"/>
        </authorList>
    </citation>
    <scope>NUCLEOTIDE SEQUENCE [LARGE SCALE GENOMIC DNA]</scope>
</reference>
<dbReference type="PANTHER" id="PTHR20875">
    <property type="entry name" value="EF-HAND CALCIUM-BINDING DOMAIN-CONTAINING PROTEIN 6-RELATED"/>
    <property type="match status" value="1"/>
</dbReference>
<dbReference type="Pfam" id="PF13499">
    <property type="entry name" value="EF-hand_7"/>
    <property type="match status" value="2"/>
</dbReference>
<feature type="region of interest" description="Disordered" evidence="6">
    <location>
        <begin position="1000"/>
        <end position="1052"/>
    </location>
</feature>
<keyword evidence="4" id="KW-0106">Calcium</keyword>
<dbReference type="Gene3D" id="1.10.238.10">
    <property type="entry name" value="EF-hand"/>
    <property type="match status" value="9"/>
</dbReference>
<dbReference type="GeneID" id="106488956"/>
<feature type="domain" description="EF-hand" evidence="7">
    <location>
        <begin position="569"/>
        <end position="604"/>
    </location>
</feature>
<dbReference type="InterPro" id="IPR015070">
    <property type="entry name" value="EF_hand_DJBP"/>
</dbReference>
<keyword evidence="2" id="KW-0479">Metal-binding</keyword>
<protein>
    <submittedName>
        <fullName evidence="9">EF-hand calcium-binding domain-containing protein 6</fullName>
    </submittedName>
</protein>
<reference evidence="9" key="2">
    <citation type="submission" date="2025-08" db="UniProtKB">
        <authorList>
            <consortium name="RefSeq"/>
        </authorList>
    </citation>
    <scope>IDENTIFICATION</scope>
    <source>
        <tissue evidence="9">Blood</tissue>
    </source>
</reference>
<organism evidence="8 9">
    <name type="scientific">Apteryx mantelli</name>
    <name type="common">North Island brown kiwi</name>
    <dbReference type="NCBI Taxonomy" id="2696672"/>
    <lineage>
        <taxon>Eukaryota</taxon>
        <taxon>Metazoa</taxon>
        <taxon>Chordata</taxon>
        <taxon>Craniata</taxon>
        <taxon>Vertebrata</taxon>
        <taxon>Euteleostomi</taxon>
        <taxon>Archelosauria</taxon>
        <taxon>Archosauria</taxon>
        <taxon>Dinosauria</taxon>
        <taxon>Saurischia</taxon>
        <taxon>Theropoda</taxon>
        <taxon>Coelurosauria</taxon>
        <taxon>Aves</taxon>
        <taxon>Palaeognathae</taxon>
        <taxon>Apterygiformes</taxon>
        <taxon>Apterygidae</taxon>
        <taxon>Apteryx</taxon>
    </lineage>
</organism>
<feature type="domain" description="EF-hand" evidence="7">
    <location>
        <begin position="178"/>
        <end position="213"/>
    </location>
</feature>
<gene>
    <name evidence="9" type="primary">EFCAB6</name>
</gene>
<dbReference type="PROSITE" id="PS00018">
    <property type="entry name" value="EF_HAND_1"/>
    <property type="match status" value="4"/>
</dbReference>
<evidence type="ECO:0000256" key="2">
    <source>
        <dbReference type="ARBA" id="ARBA00022723"/>
    </source>
</evidence>
<feature type="compositionally biased region" description="Low complexity" evidence="6">
    <location>
        <begin position="1000"/>
        <end position="1015"/>
    </location>
</feature>
<accession>A0ABM4EDQ0</accession>
<dbReference type="SMART" id="SM00054">
    <property type="entry name" value="EFh"/>
    <property type="match status" value="12"/>
</dbReference>
<keyword evidence="3" id="KW-0677">Repeat</keyword>
<evidence type="ECO:0000256" key="6">
    <source>
        <dbReference type="SAM" id="MobiDB-lite"/>
    </source>
</evidence>
<dbReference type="PROSITE" id="PS50222">
    <property type="entry name" value="EF_HAND_2"/>
    <property type="match status" value="5"/>
</dbReference>
<keyword evidence="8" id="KW-1185">Reference proteome</keyword>
<evidence type="ECO:0000256" key="3">
    <source>
        <dbReference type="ARBA" id="ARBA00022737"/>
    </source>
</evidence>
<evidence type="ECO:0000313" key="9">
    <source>
        <dbReference type="RefSeq" id="XP_067150804.1"/>
    </source>
</evidence>
<feature type="domain" description="EF-hand" evidence="7">
    <location>
        <begin position="718"/>
        <end position="753"/>
    </location>
</feature>
<evidence type="ECO:0000256" key="5">
    <source>
        <dbReference type="SAM" id="Coils"/>
    </source>
</evidence>
<dbReference type="Pfam" id="PF08976">
    <property type="entry name" value="EF-hand_11"/>
    <property type="match status" value="1"/>
</dbReference>
<feature type="domain" description="EF-hand" evidence="7">
    <location>
        <begin position="823"/>
        <end position="858"/>
    </location>
</feature>
<feature type="compositionally biased region" description="Polar residues" evidence="6">
    <location>
        <begin position="1021"/>
        <end position="1052"/>
    </location>
</feature>
<dbReference type="RefSeq" id="XP_067150804.1">
    <property type="nucleotide sequence ID" value="XM_067294703.1"/>
</dbReference>
<keyword evidence="5" id="KW-0175">Coiled coil</keyword>
<name>A0ABM4EDQ0_9AVES</name>
<dbReference type="CDD" id="cd00051">
    <property type="entry name" value="EFh"/>
    <property type="match status" value="1"/>
</dbReference>
<sequence>MKLLQNFQAAVKPRQLVTVLRLWNHYCVRDSNVMDYKEFLKNFGLNTDTVKEKSTENQVPALTCQKIKEKEQKQKKLLQPSPAESAVTECSLDSTERAFREKLCSAYQDIEKAFRAIDVSQSGFVVLDYLKSVINGFIFPLPNETFQELMNRVNPVRGEDETFSGDTVLQKLYRYVQDAYPSLKQAFLMLDERRDGKITRDELHRILRYFLLQIKKKDFQKLIQIIDPEQTGYLDYHKFLDLVEEKESLVGHKWLNGTNQIKKIASVIVAWNTENIVDYAEKQWMALFVHCSKVDNSSGGIFYNMLLDSLEVAVPPDDLNGIGSHISKGRQQRKEKKQTDLSKRCWKIMPVDDNQFNLLTEKLGFPDGGLNYLDFVTIFEDARLNGPGATLCHDTNHRGNNAKYHYMTAEECLSQLNDKLMEVYGDTYSAFRNTDSNRDGIINMLDFRHLLDSFLFSLRDEEFLRLLGMLRMNLTSTLNYQEFCQLFQTQETEEVPPWLIPPHNVTVGSDANITDAELACDQAHYYLVIKARTRWHDLARSFQEYDSEGNVIIQPEDLKKVLFRFGIPVTPEEFKKLWARYDTDAKRYLTHQELLQKLGIEFAPADTGLSTHIAEDNCAHLKAHYNNQQKKHSKLEEQQKQQTKALHVNEMKKQINDFGSELRMCSNERRLCLPDPLEPKCGEACIDSRVKRLGGILLGFPKFPQTVPDVIEMDKFRDYFQDFNKVFQKMDKNRGGYITVCDLHKILQEFSYLLDYDQFSGLLNGLGISIHDSKLSYFDFLRAIDDGRASKYQQRQKQAAPPASFAALSLEKTLIKIKEMVTSSYDLLYKAFSLFDKEDTGVIKALEFQQVLDHFCFKLSDKQFRHLLKSLKLFEDLTVNWKIFLKNINLHSETKEGQKVILPKSSRELSKKGILSRIQEVVTARFNTIAKEFKDIDSSKDNTVSKEEFWDICNRHFLLLTEEQFENLWNTVDVNAGGWLKYQDFLKKFSSGLVTMPSSTFSTTSSASSTKPVTSAMLEPQVSSQPERPKTSSSLGGQKRTPASSRPQTTAACSGPVLNCEPIENKIRENIKHSWRKILKECKEKDVSKQGEIPVSDFLDIAEKLKLYLSEEEVNQITTKYDFKNNGKFTYCDFLQSCILFLKPQETSLLQRMIIQKPQILLSPGPQTTSFFSAVLRIQPQILHCWRPMRRTFKSYDESRTGLLNIPDFRQVLHECSIILTEEELFNILEYYDKTLSSKISYNDFLRAFLQYDLVKCRKL</sequence>